<protein>
    <recommendedName>
        <fullName evidence="4 13">Periplasmic nitrate reductase, electron transfer subunit</fullName>
    </recommendedName>
    <alternativeName>
        <fullName evidence="12 13">Diheme cytochrome c NapB</fullName>
    </alternativeName>
</protein>
<sequence>MILYLASITVLQGADNQPPPEEVESLRGAAPVGEVPAAPDLKKYPKEQVPMDLQFVGQPPLIPHSIRGYQITANSNKCLTCHAWENAASTGAPRIGISHFRDRDGKVLADVSPSRYFCTQCHVPQANAKPLVPNTYQPVESLKKP</sequence>
<name>A0A081NCL9_9GAMM</name>
<feature type="binding site" description="axial binding residue" evidence="15">
    <location>
        <position position="82"/>
    </location>
    <ligand>
        <name>heme c</name>
        <dbReference type="ChEBI" id="CHEBI:61717"/>
        <label>1</label>
    </ligand>
    <ligandPart>
        <name>Fe</name>
        <dbReference type="ChEBI" id="CHEBI:18248"/>
    </ligandPart>
</feature>
<keyword evidence="7 15" id="KW-0479">Metal-binding</keyword>
<dbReference type="FunFam" id="1.10.1130.10:FF:000001">
    <property type="entry name" value="Periplasmic nitrate reductase, electron transfer subunit"/>
    <property type="match status" value="1"/>
</dbReference>
<dbReference type="Gene3D" id="1.10.1130.10">
    <property type="entry name" value="Flavocytochrome C3, Chain A"/>
    <property type="match status" value="1"/>
</dbReference>
<dbReference type="eggNOG" id="COG3043">
    <property type="taxonomic scope" value="Bacteria"/>
</dbReference>
<evidence type="ECO:0000313" key="17">
    <source>
        <dbReference type="Proteomes" id="UP000028073"/>
    </source>
</evidence>
<keyword evidence="9 13" id="KW-0574">Periplasm</keyword>
<dbReference type="InterPro" id="IPR005591">
    <property type="entry name" value="NapB"/>
</dbReference>
<evidence type="ECO:0000256" key="8">
    <source>
        <dbReference type="ARBA" id="ARBA00022729"/>
    </source>
</evidence>
<dbReference type="InterPro" id="IPR036280">
    <property type="entry name" value="Multihaem_cyt_sf"/>
</dbReference>
<dbReference type="GO" id="GO:0042597">
    <property type="term" value="C:periplasmic space"/>
    <property type="evidence" value="ECO:0007669"/>
    <property type="project" value="UniProtKB-SubCell"/>
</dbReference>
<comment type="subcellular location">
    <subcellularLocation>
        <location evidence="2 13">Periplasm</location>
    </subcellularLocation>
</comment>
<evidence type="ECO:0000256" key="11">
    <source>
        <dbReference type="ARBA" id="ARBA00023004"/>
    </source>
</evidence>
<keyword evidence="8" id="KW-0732">Signal</keyword>
<feature type="binding site" description="covalent" evidence="14">
    <location>
        <position position="78"/>
    </location>
    <ligand>
        <name>heme c</name>
        <dbReference type="ChEBI" id="CHEBI:61717"/>
        <label>1</label>
    </ligand>
</feature>
<keyword evidence="17" id="KW-1185">Reference proteome</keyword>
<dbReference type="Pfam" id="PF03892">
    <property type="entry name" value="NapB"/>
    <property type="match status" value="1"/>
</dbReference>
<keyword evidence="5 13" id="KW-0813">Transport</keyword>
<dbReference type="PIRSF" id="PIRSF006105">
    <property type="entry name" value="NapB"/>
    <property type="match status" value="1"/>
</dbReference>
<evidence type="ECO:0000256" key="1">
    <source>
        <dbReference type="ARBA" id="ARBA00002599"/>
    </source>
</evidence>
<dbReference type="Proteomes" id="UP000028073">
    <property type="component" value="Unassembled WGS sequence"/>
</dbReference>
<evidence type="ECO:0000256" key="9">
    <source>
        <dbReference type="ARBA" id="ARBA00022764"/>
    </source>
</evidence>
<proteinExistence type="inferred from homology"/>
<comment type="caution">
    <text evidence="16">The sequence shown here is derived from an EMBL/GenBank/DDBJ whole genome shotgun (WGS) entry which is preliminary data.</text>
</comment>
<accession>A0A081NCL9</accession>
<evidence type="ECO:0000313" key="16">
    <source>
        <dbReference type="EMBL" id="KEQ16192.1"/>
    </source>
</evidence>
<evidence type="ECO:0000256" key="7">
    <source>
        <dbReference type="ARBA" id="ARBA00022723"/>
    </source>
</evidence>
<feature type="binding site" description="covalent" evidence="14">
    <location>
        <position position="121"/>
    </location>
    <ligand>
        <name>heme c</name>
        <dbReference type="ChEBI" id="CHEBI:61717"/>
        <label>2</label>
    </ligand>
</feature>
<keyword evidence="11 15" id="KW-0408">Iron</keyword>
<evidence type="ECO:0000256" key="5">
    <source>
        <dbReference type="ARBA" id="ARBA00022448"/>
    </source>
</evidence>
<dbReference type="PANTHER" id="PTHR38604:SF1">
    <property type="entry name" value="PERIPLASMIC NITRATE REDUCTASE, ELECTRON TRANSFER SUBUNIT"/>
    <property type="match status" value="1"/>
</dbReference>
<evidence type="ECO:0000256" key="12">
    <source>
        <dbReference type="ARBA" id="ARBA00031832"/>
    </source>
</evidence>
<organism evidence="16 17">
    <name type="scientific">Endozoicomonas numazuensis</name>
    <dbReference type="NCBI Taxonomy" id="1137799"/>
    <lineage>
        <taxon>Bacteria</taxon>
        <taxon>Pseudomonadati</taxon>
        <taxon>Pseudomonadota</taxon>
        <taxon>Gammaproteobacteria</taxon>
        <taxon>Oceanospirillales</taxon>
        <taxon>Endozoicomonadaceae</taxon>
        <taxon>Endozoicomonas</taxon>
    </lineage>
</organism>
<feature type="binding site" description="axial binding residue" evidence="15">
    <location>
        <position position="122"/>
    </location>
    <ligand>
        <name>heme c</name>
        <dbReference type="ChEBI" id="CHEBI:61717"/>
        <label>2</label>
    </ligand>
    <ligandPart>
        <name>Fe</name>
        <dbReference type="ChEBI" id="CHEBI:18248"/>
    </ligandPart>
</feature>
<evidence type="ECO:0000256" key="3">
    <source>
        <dbReference type="ARBA" id="ARBA00007368"/>
    </source>
</evidence>
<keyword evidence="10 13" id="KW-0249">Electron transport</keyword>
<dbReference type="GO" id="GO:0009061">
    <property type="term" value="P:anaerobic respiration"/>
    <property type="evidence" value="ECO:0007669"/>
    <property type="project" value="InterPro"/>
</dbReference>
<evidence type="ECO:0000256" key="10">
    <source>
        <dbReference type="ARBA" id="ARBA00022982"/>
    </source>
</evidence>
<comment type="similarity">
    <text evidence="3 13">Belongs to the NapB family.</text>
</comment>
<dbReference type="PANTHER" id="PTHR38604">
    <property type="entry name" value="PERIPLASMIC NITRATE REDUCTASE, ELECTRON TRANSFER SUBUNIT"/>
    <property type="match status" value="1"/>
</dbReference>
<evidence type="ECO:0000256" key="6">
    <source>
        <dbReference type="ARBA" id="ARBA00022617"/>
    </source>
</evidence>
<comment type="subunit">
    <text evidence="13">Component of the periplasmic nitrate reductase NapAB complex composed of NapA and NapB.</text>
</comment>
<dbReference type="GO" id="GO:0046872">
    <property type="term" value="F:metal ion binding"/>
    <property type="evidence" value="ECO:0007669"/>
    <property type="project" value="UniProtKB-KW"/>
</dbReference>
<keyword evidence="6 14" id="KW-0349">Heme</keyword>
<evidence type="ECO:0000256" key="15">
    <source>
        <dbReference type="PIRSR" id="PIRSR006105-2"/>
    </source>
</evidence>
<dbReference type="AlphaFoldDB" id="A0A081NCL9"/>
<gene>
    <name evidence="16" type="ORF">GZ78_23445</name>
</gene>
<feature type="binding site" description="axial binding residue" evidence="15">
    <location>
        <position position="64"/>
    </location>
    <ligand>
        <name>heme c</name>
        <dbReference type="ChEBI" id="CHEBI:61717"/>
        <label>1</label>
    </ligand>
    <ligandPart>
        <name>Fe</name>
        <dbReference type="ChEBI" id="CHEBI:18248"/>
    </ligandPart>
</feature>
<dbReference type="EMBL" id="JOKH01000006">
    <property type="protein sequence ID" value="KEQ16192.1"/>
    <property type="molecule type" value="Genomic_DNA"/>
</dbReference>
<evidence type="ECO:0000256" key="4">
    <source>
        <dbReference type="ARBA" id="ARBA00013773"/>
    </source>
</evidence>
<evidence type="ECO:0000256" key="13">
    <source>
        <dbReference type="PIRNR" id="PIRNR006105"/>
    </source>
</evidence>
<dbReference type="SUPFAM" id="SSF48695">
    <property type="entry name" value="Multiheme cytochromes"/>
    <property type="match status" value="1"/>
</dbReference>
<feature type="binding site" description="covalent" evidence="14">
    <location>
        <position position="118"/>
    </location>
    <ligand>
        <name>heme c</name>
        <dbReference type="ChEBI" id="CHEBI:61717"/>
        <label>2</label>
    </ligand>
</feature>
<evidence type="ECO:0000256" key="14">
    <source>
        <dbReference type="PIRSR" id="PIRSR006105-1"/>
    </source>
</evidence>
<reference evidence="16 17" key="1">
    <citation type="submission" date="2014-06" db="EMBL/GenBank/DDBJ databases">
        <title>Whole Genome Sequences of Three Symbiotic Endozoicomonas Bacteria.</title>
        <authorList>
            <person name="Neave M.J."/>
            <person name="Apprill A."/>
            <person name="Voolstra C.R."/>
        </authorList>
    </citation>
    <scope>NUCLEOTIDE SEQUENCE [LARGE SCALE GENOMIC DNA]</scope>
    <source>
        <strain evidence="16 17">DSM 25634</strain>
    </source>
</reference>
<feature type="binding site" description="axial binding residue" evidence="15">
    <location>
        <position position="99"/>
    </location>
    <ligand>
        <name>heme c</name>
        <dbReference type="ChEBI" id="CHEBI:61717"/>
        <label>2</label>
    </ligand>
    <ligandPart>
        <name>Fe</name>
        <dbReference type="ChEBI" id="CHEBI:18248"/>
    </ligandPart>
</feature>
<dbReference type="STRING" id="1137799.GZ78_23445"/>
<comment type="PTM">
    <text evidence="14">Binds 2 heme C groups per subunit.</text>
</comment>
<evidence type="ECO:0000256" key="2">
    <source>
        <dbReference type="ARBA" id="ARBA00004418"/>
    </source>
</evidence>
<feature type="binding site" description="covalent" evidence="14">
    <location>
        <position position="81"/>
    </location>
    <ligand>
        <name>heme c</name>
        <dbReference type="ChEBI" id="CHEBI:61717"/>
        <label>1</label>
    </ligand>
</feature>
<comment type="function">
    <text evidence="1">Electron transfer subunit of the periplasmic nitrate reductase complex NapAB. Receives electrons from the membrane-anchored tetraheme c-type NapC protein and transfers these to NapA subunit, thus allowing electron flow between membrane and periplasm. Essential for periplasmic nitrate reduction with nitrate as the terminal electron acceptor.</text>
</comment>